<evidence type="ECO:0000313" key="2">
    <source>
        <dbReference type="Proteomes" id="UP001233535"/>
    </source>
</evidence>
<comment type="caution">
    <text evidence="1">The sequence shown here is derived from an EMBL/GenBank/DDBJ whole genome shotgun (WGS) entry which is preliminary data.</text>
</comment>
<protein>
    <submittedName>
        <fullName evidence="1">Uncharacterized protein</fullName>
    </submittedName>
</protein>
<dbReference type="Proteomes" id="UP001233535">
    <property type="component" value="Unassembled WGS sequence"/>
</dbReference>
<keyword evidence="2" id="KW-1185">Reference proteome</keyword>
<proteinExistence type="predicted"/>
<evidence type="ECO:0000313" key="1">
    <source>
        <dbReference type="EMBL" id="MDR0183903.1"/>
    </source>
</evidence>
<reference evidence="1 2" key="1">
    <citation type="submission" date="2023-04" db="EMBL/GenBank/DDBJ databases">
        <title>Lysobacter sp. strain UC isolated from soil sample.</title>
        <authorList>
            <person name="Choksket S."/>
            <person name="Harshvardhan F."/>
            <person name="Rana R."/>
            <person name="Patil P.B."/>
            <person name="Korpole S."/>
        </authorList>
    </citation>
    <scope>NUCLEOTIDE SEQUENCE [LARGE SCALE GENOMIC DNA]</scope>
    <source>
        <strain evidence="1 2">UC</strain>
    </source>
</reference>
<sequence>MRSVARYARHGDFAHEGDDVREPHVIAAALDRTDAASTRAMHALSLLLHRR</sequence>
<organism evidence="1 2">
    <name type="scientific">Lysobacter arvi</name>
    <dbReference type="NCBI Taxonomy" id="3038776"/>
    <lineage>
        <taxon>Bacteria</taxon>
        <taxon>Pseudomonadati</taxon>
        <taxon>Pseudomonadota</taxon>
        <taxon>Gammaproteobacteria</taxon>
        <taxon>Lysobacterales</taxon>
        <taxon>Lysobacteraceae</taxon>
        <taxon>Lysobacter</taxon>
    </lineage>
</organism>
<accession>A0ABU1CG24</accession>
<dbReference type="EMBL" id="JARUHG010000004">
    <property type="protein sequence ID" value="MDR0183903.1"/>
    <property type="molecule type" value="Genomic_DNA"/>
</dbReference>
<gene>
    <name evidence="1" type="ORF">P8609_13130</name>
</gene>
<name>A0ABU1CG24_9GAMM</name>